<dbReference type="CDD" id="cd07010">
    <property type="entry name" value="cupin_PMI_type_I_N_bac"/>
    <property type="match status" value="1"/>
</dbReference>
<proteinExistence type="predicted"/>
<feature type="domain" description="Phosphomannose isomerase type I catalytic" evidence="5">
    <location>
        <begin position="4"/>
        <end position="111"/>
    </location>
</feature>
<evidence type="ECO:0000256" key="1">
    <source>
        <dbReference type="ARBA" id="ARBA00022723"/>
    </source>
</evidence>
<gene>
    <name evidence="6" type="ORF">H9779_01130</name>
</gene>
<dbReference type="SUPFAM" id="SSF51182">
    <property type="entry name" value="RmlC-like cupins"/>
    <property type="match status" value="1"/>
</dbReference>
<dbReference type="GO" id="GO:0005975">
    <property type="term" value="P:carbohydrate metabolic process"/>
    <property type="evidence" value="ECO:0007669"/>
    <property type="project" value="InterPro"/>
</dbReference>
<dbReference type="GO" id="GO:0008270">
    <property type="term" value="F:zinc ion binding"/>
    <property type="evidence" value="ECO:0007669"/>
    <property type="project" value="InterPro"/>
</dbReference>
<dbReference type="InterPro" id="IPR011051">
    <property type="entry name" value="RmlC_Cupin_sf"/>
</dbReference>
<dbReference type="EMBL" id="DWYR01000004">
    <property type="protein sequence ID" value="HJA98190.1"/>
    <property type="molecule type" value="Genomic_DNA"/>
</dbReference>
<keyword evidence="2 3" id="KW-0862">Zinc</keyword>
<keyword evidence="1 3" id="KW-0479">Metal-binding</keyword>
<sequence length="323" mass="36262">MNFFKFDPVFKQTLWGGERILSYKGISSDRTTIGESWELSALPGSESVVCGGEYAGTTLPELIDRLGPTLVGKHNYDRFGRDFPLLVKFIDARDDLSIQVHPDDKLAQRRYGRNGKTEMWYVIDAEPGASLISGFSRPITMDEYDRRVADDTLPEVLARHSITAGDVFFLPAGRVHSIGRGALIAEIQQPSDVTYRISDFGRVDAAGRPRELHTEQAREAIDFLVESDYRTRYVRRENQEVRLASTPYFSTSLYEVDRPIACDWSPLDSFVCLIFIKGKACLLDRHGSETTLHQGETVLIPALSSQVEMIPEADGATFLACWV</sequence>
<dbReference type="AlphaFoldDB" id="A0A9D2IAF5"/>
<evidence type="ECO:0000313" key="7">
    <source>
        <dbReference type="Proteomes" id="UP000824259"/>
    </source>
</evidence>
<evidence type="ECO:0000259" key="5">
    <source>
        <dbReference type="Pfam" id="PF20511"/>
    </source>
</evidence>
<dbReference type="PIRSF" id="PIRSF036894">
    <property type="entry name" value="PMI_Firm_short"/>
    <property type="match status" value="1"/>
</dbReference>
<feature type="binding site" evidence="3">
    <location>
        <position position="118"/>
    </location>
    <ligand>
        <name>Zn(2+)</name>
        <dbReference type="ChEBI" id="CHEBI:29105"/>
    </ligand>
</feature>
<evidence type="ECO:0000256" key="4">
    <source>
        <dbReference type="PIRSR" id="PIRSR036894-2"/>
    </source>
</evidence>
<reference evidence="6" key="1">
    <citation type="journal article" date="2021" name="PeerJ">
        <title>Extensive microbial diversity within the chicken gut microbiome revealed by metagenomics and culture.</title>
        <authorList>
            <person name="Gilroy R."/>
            <person name="Ravi A."/>
            <person name="Getino M."/>
            <person name="Pursley I."/>
            <person name="Horton D.L."/>
            <person name="Alikhan N.F."/>
            <person name="Baker D."/>
            <person name="Gharbi K."/>
            <person name="Hall N."/>
            <person name="Watson M."/>
            <person name="Adriaenssens E.M."/>
            <person name="Foster-Nyarko E."/>
            <person name="Jarju S."/>
            <person name="Secka A."/>
            <person name="Antonio M."/>
            <person name="Oren A."/>
            <person name="Chaudhuri R.R."/>
            <person name="La Ragione R."/>
            <person name="Hildebrand F."/>
            <person name="Pallen M.J."/>
        </authorList>
    </citation>
    <scope>NUCLEOTIDE SEQUENCE</scope>
    <source>
        <strain evidence="6">CHK169-11906</strain>
    </source>
</reference>
<feature type="active site" evidence="4">
    <location>
        <position position="196"/>
    </location>
</feature>
<comment type="caution">
    <text evidence="6">The sequence shown here is derived from an EMBL/GenBank/DDBJ whole genome shotgun (WGS) entry which is preliminary data.</text>
</comment>
<evidence type="ECO:0000256" key="3">
    <source>
        <dbReference type="PIRSR" id="PIRSR036894-1"/>
    </source>
</evidence>
<accession>A0A9D2IAF5</accession>
<reference evidence="6" key="2">
    <citation type="submission" date="2021-04" db="EMBL/GenBank/DDBJ databases">
        <authorList>
            <person name="Gilroy R."/>
        </authorList>
    </citation>
    <scope>NUCLEOTIDE SEQUENCE</scope>
    <source>
        <strain evidence="6">CHK169-11906</strain>
    </source>
</reference>
<protein>
    <submittedName>
        <fullName evidence="6">Class I mannose-6-phosphate isomerase</fullName>
    </submittedName>
</protein>
<feature type="binding site" evidence="3">
    <location>
        <position position="176"/>
    </location>
    <ligand>
        <name>Zn(2+)</name>
        <dbReference type="ChEBI" id="CHEBI:29105"/>
    </ligand>
</feature>
<dbReference type="InterPro" id="IPR014710">
    <property type="entry name" value="RmlC-like_jellyroll"/>
</dbReference>
<name>A0A9D2IAF5_9BACT</name>
<dbReference type="Proteomes" id="UP000824259">
    <property type="component" value="Unassembled WGS sequence"/>
</dbReference>
<keyword evidence="6" id="KW-0413">Isomerase</keyword>
<feature type="binding site" evidence="3">
    <location>
        <position position="101"/>
    </location>
    <ligand>
        <name>Zn(2+)</name>
        <dbReference type="ChEBI" id="CHEBI:29105"/>
    </ligand>
</feature>
<dbReference type="Pfam" id="PF20511">
    <property type="entry name" value="PMI_typeI_cat"/>
    <property type="match status" value="1"/>
</dbReference>
<dbReference type="PANTHER" id="PTHR42742:SF3">
    <property type="entry name" value="FRUCTOKINASE"/>
    <property type="match status" value="1"/>
</dbReference>
<dbReference type="InterPro" id="IPR014628">
    <property type="entry name" value="Man6P_isomerase_Firm_short"/>
</dbReference>
<dbReference type="GO" id="GO:0004476">
    <property type="term" value="F:mannose-6-phosphate isomerase activity"/>
    <property type="evidence" value="ECO:0007669"/>
    <property type="project" value="InterPro"/>
</dbReference>
<dbReference type="Gene3D" id="2.60.120.10">
    <property type="entry name" value="Jelly Rolls"/>
    <property type="match status" value="2"/>
</dbReference>
<comment type="cofactor">
    <cofactor evidence="3">
        <name>Zn(2+)</name>
        <dbReference type="ChEBI" id="CHEBI:29105"/>
    </cofactor>
    <text evidence="3">Binds 1 zinc ion per subunit.</text>
</comment>
<dbReference type="InterPro" id="IPR051804">
    <property type="entry name" value="Carb_Metab_Reg_Kinase/Isom"/>
</dbReference>
<evidence type="ECO:0000313" key="6">
    <source>
        <dbReference type="EMBL" id="HJA98190.1"/>
    </source>
</evidence>
<dbReference type="PANTHER" id="PTHR42742">
    <property type="entry name" value="TRANSCRIPTIONAL REPRESSOR MPRA"/>
    <property type="match status" value="1"/>
</dbReference>
<evidence type="ECO:0000256" key="2">
    <source>
        <dbReference type="ARBA" id="ARBA00022833"/>
    </source>
</evidence>
<organism evidence="6 7">
    <name type="scientific">Candidatus Alistipes avicola</name>
    <dbReference type="NCBI Taxonomy" id="2838432"/>
    <lineage>
        <taxon>Bacteria</taxon>
        <taxon>Pseudomonadati</taxon>
        <taxon>Bacteroidota</taxon>
        <taxon>Bacteroidia</taxon>
        <taxon>Bacteroidales</taxon>
        <taxon>Rikenellaceae</taxon>
        <taxon>Alistipes</taxon>
    </lineage>
</organism>
<dbReference type="InterPro" id="IPR046457">
    <property type="entry name" value="PMI_typeI_cat"/>
</dbReference>